<dbReference type="Proteomes" id="UP000494301">
    <property type="component" value="Unassembled WGS sequence"/>
</dbReference>
<accession>A0A6J5JLD0</accession>
<protein>
    <submittedName>
        <fullName evidence="1">Uncharacterized protein</fullName>
    </submittedName>
</protein>
<dbReference type="RefSeq" id="WP_175223196.1">
    <property type="nucleotide sequence ID" value="NZ_CABWIL020000034.1"/>
</dbReference>
<proteinExistence type="predicted"/>
<reference evidence="1 2" key="1">
    <citation type="submission" date="2020-04" db="EMBL/GenBank/DDBJ databases">
        <authorList>
            <person name="Depoorter E."/>
        </authorList>
    </citation>
    <scope>NUCLEOTIDE SEQUENCE [LARGE SCALE GENOMIC DNA]</scope>
    <source>
        <strain evidence="1 2">BCC0217</strain>
    </source>
</reference>
<sequence length="311" mass="34519">MRYANRAAASVALRTKTEPKRVRRNLATTRDANARAEAMRDERVSADRHRDSPALQRIYDALDAAPSVIVDRPVALDRELTASTFGLRRSRENRIYADVPLTALVGLFHRTWAPDATTWRSLLGGLHGRGWGSETLAYFESEIGDSHFPAPAAAYPLILRAYGGAVVCVNGMHRLVAGVCWLAAQQGVEALLRKVELQVYDVKRAAVMVMVEAQGRGETVYAAFNANCETVLIRARSARADRYWHVDSDQIVPIPAPGGWYHAWRRWLGQRARAEAGVTWQAVPPTVIAALADDGWLRAQRIAPRYADSPR</sequence>
<dbReference type="EMBL" id="CABWIL020000034">
    <property type="protein sequence ID" value="CAB3972592.1"/>
    <property type="molecule type" value="Genomic_DNA"/>
</dbReference>
<dbReference type="AlphaFoldDB" id="A0A6J5JLD0"/>
<organism evidence="1 2">
    <name type="scientific">Burkholderia aenigmatica</name>
    <dbReference type="NCBI Taxonomy" id="2015348"/>
    <lineage>
        <taxon>Bacteria</taxon>
        <taxon>Pseudomonadati</taxon>
        <taxon>Pseudomonadota</taxon>
        <taxon>Betaproteobacteria</taxon>
        <taxon>Burkholderiales</taxon>
        <taxon>Burkholderiaceae</taxon>
        <taxon>Burkholderia</taxon>
        <taxon>Burkholderia cepacia complex</taxon>
    </lineage>
</organism>
<evidence type="ECO:0000313" key="1">
    <source>
        <dbReference type="EMBL" id="CAB3972592.1"/>
    </source>
</evidence>
<gene>
    <name evidence="1" type="ORF">BLA3211_07046</name>
</gene>
<evidence type="ECO:0000313" key="2">
    <source>
        <dbReference type="Proteomes" id="UP000494301"/>
    </source>
</evidence>
<name>A0A6J5JLD0_9BURK</name>